<keyword evidence="2" id="KW-1185">Reference proteome</keyword>
<evidence type="ECO:0000313" key="1">
    <source>
        <dbReference type="EMBL" id="NHB90593.1"/>
    </source>
</evidence>
<dbReference type="SUPFAM" id="SSF160207">
    <property type="entry name" value="NMB0488-like"/>
    <property type="match status" value="1"/>
</dbReference>
<dbReference type="InterPro" id="IPR009888">
    <property type="entry name" value="CdiI_Proteobact"/>
</dbReference>
<reference evidence="1 2" key="1">
    <citation type="submission" date="2018-02" db="EMBL/GenBank/DDBJ databases">
        <authorList>
            <person name="Machado R.A."/>
        </authorList>
    </citation>
    <scope>NUCLEOTIDE SEQUENCE [LARGE SCALE GENOMIC DNA]</scope>
    <source>
        <strain evidence="1 2">DSM 19724</strain>
    </source>
</reference>
<organism evidence="1 2">
    <name type="scientific">Photorhabdus cinerea</name>
    <dbReference type="NCBI Taxonomy" id="471575"/>
    <lineage>
        <taxon>Bacteria</taxon>
        <taxon>Pseudomonadati</taxon>
        <taxon>Pseudomonadota</taxon>
        <taxon>Gammaproteobacteria</taxon>
        <taxon>Enterobacterales</taxon>
        <taxon>Morganellaceae</taxon>
        <taxon>Photorhabdus</taxon>
    </lineage>
</organism>
<gene>
    <name evidence="1" type="ORF">C5469_00025</name>
</gene>
<dbReference type="Pfam" id="PF07262">
    <property type="entry name" value="CdiI"/>
    <property type="match status" value="1"/>
</dbReference>
<dbReference type="EMBL" id="PUJW01000001">
    <property type="protein sequence ID" value="NHB90593.1"/>
    <property type="molecule type" value="Genomic_DNA"/>
</dbReference>
<sequence length="194" mass="22294">MSILIILKRLKQLLNFPYRRSYDSEIKSEIFERCKNAGCVFNGDFYSVTTYSGYRSLNLDPLGGNHMLSPGTSDEELGVAVFSALSKSRFIPYENLGDFLDNEKRKERYEQWVTEMMGFHRYRSRRQLFKKMNSCNIRLLDGVITIMPYGHEKLELWTGKGIVESDNVIISADSSPAEVGAALRLAFSRCRSYV</sequence>
<proteinExistence type="predicted"/>
<dbReference type="RefSeq" id="WP_166300659.1">
    <property type="nucleotide sequence ID" value="NZ_CAWPIB010000001.1"/>
</dbReference>
<dbReference type="CDD" id="cd13445">
    <property type="entry name" value="CDI_inhibitor_EC869_like"/>
    <property type="match status" value="1"/>
</dbReference>
<dbReference type="InterPro" id="IPR037891">
    <property type="entry name" value="Cdil-like_sf"/>
</dbReference>
<evidence type="ECO:0008006" key="3">
    <source>
        <dbReference type="Google" id="ProtNLM"/>
    </source>
</evidence>
<accession>A0A7X5QA89</accession>
<evidence type="ECO:0000313" key="2">
    <source>
        <dbReference type="Proteomes" id="UP000591844"/>
    </source>
</evidence>
<dbReference type="Proteomes" id="UP000591844">
    <property type="component" value="Unassembled WGS sequence"/>
</dbReference>
<name>A0A7X5QA89_9GAMM</name>
<dbReference type="Gene3D" id="3.40.1590.10">
    <property type="entry name" value="NMB0488-like"/>
    <property type="match status" value="1"/>
</dbReference>
<protein>
    <recommendedName>
        <fullName evidence="3">DUF1436 family protein</fullName>
    </recommendedName>
</protein>
<comment type="caution">
    <text evidence="1">The sequence shown here is derived from an EMBL/GenBank/DDBJ whole genome shotgun (WGS) entry which is preliminary data.</text>
</comment>
<dbReference type="AlphaFoldDB" id="A0A7X5QA89"/>